<reference evidence="1 2" key="1">
    <citation type="submission" date="2019-06" db="EMBL/GenBank/DDBJ databases">
        <title>Sequencing the genomes of 1000 actinobacteria strains.</title>
        <authorList>
            <person name="Klenk H.-P."/>
        </authorList>
    </citation>
    <scope>NUCLEOTIDE SEQUENCE [LARGE SCALE GENOMIC DNA]</scope>
    <source>
        <strain evidence="1 2">DSM 43186</strain>
    </source>
</reference>
<sequence length="88" mass="9968">MRMLSIPSAMETDLKEELNSLLRNGNLLHEWNGDRNAAIDVPPGANGDEVVRLAAEAERKELAYWEWADVKPFAFEYIDLRKPEPEGG</sequence>
<organism evidence="1 2">
    <name type="scientific">Thermopolyspora flexuosa</name>
    <dbReference type="NCBI Taxonomy" id="103836"/>
    <lineage>
        <taxon>Bacteria</taxon>
        <taxon>Bacillati</taxon>
        <taxon>Actinomycetota</taxon>
        <taxon>Actinomycetes</taxon>
        <taxon>Streptosporangiales</taxon>
        <taxon>Streptosporangiaceae</taxon>
        <taxon>Thermopolyspora</taxon>
    </lineage>
</organism>
<evidence type="ECO:0000313" key="1">
    <source>
        <dbReference type="EMBL" id="TQM74218.1"/>
    </source>
</evidence>
<accession>A0A543IUG8</accession>
<name>A0A543IUG8_9ACTN</name>
<dbReference type="AlphaFoldDB" id="A0A543IUG8"/>
<gene>
    <name evidence="1" type="ORF">FHX40_0883</name>
</gene>
<proteinExistence type="predicted"/>
<dbReference type="Proteomes" id="UP000319213">
    <property type="component" value="Unassembled WGS sequence"/>
</dbReference>
<dbReference type="EMBL" id="VFPQ01000001">
    <property type="protein sequence ID" value="TQM74218.1"/>
    <property type="molecule type" value="Genomic_DNA"/>
</dbReference>
<protein>
    <submittedName>
        <fullName evidence="1">Uncharacterized protein</fullName>
    </submittedName>
</protein>
<evidence type="ECO:0000313" key="2">
    <source>
        <dbReference type="Proteomes" id="UP000319213"/>
    </source>
</evidence>
<keyword evidence="2" id="KW-1185">Reference proteome</keyword>
<comment type="caution">
    <text evidence="1">The sequence shown here is derived from an EMBL/GenBank/DDBJ whole genome shotgun (WGS) entry which is preliminary data.</text>
</comment>